<proteinExistence type="predicted"/>
<protein>
    <submittedName>
        <fullName evidence="1">Uncharacterized protein</fullName>
    </submittedName>
</protein>
<organism evidence="1">
    <name type="scientific">uncultured Caudovirales phage</name>
    <dbReference type="NCBI Taxonomy" id="2100421"/>
    <lineage>
        <taxon>Viruses</taxon>
        <taxon>Duplodnaviria</taxon>
        <taxon>Heunggongvirae</taxon>
        <taxon>Uroviricota</taxon>
        <taxon>Caudoviricetes</taxon>
        <taxon>Peduoviridae</taxon>
        <taxon>Maltschvirus</taxon>
        <taxon>Maltschvirus maltsch</taxon>
    </lineage>
</organism>
<sequence length="124" mass="14355">MTIVHCEGAWDTFLVALESIQEARRESIKHRMDMLVKALADGRRLSKDSFPPEGKLPCLPGKEAKQFYAFKKIPIRAYGWYSETKPKKFFISHYIFKNTNKLSKSDTTIVQGNWTRIEVNGDEK</sequence>
<evidence type="ECO:0000313" key="1">
    <source>
        <dbReference type="EMBL" id="ASN68821.1"/>
    </source>
</evidence>
<dbReference type="EMBL" id="MF417881">
    <property type="protein sequence ID" value="ASN68821.1"/>
    <property type="molecule type" value="Genomic_DNA"/>
</dbReference>
<reference evidence="1" key="1">
    <citation type="submission" date="2017-06" db="EMBL/GenBank/DDBJ databases">
        <title>Novel phages from South African skin metaviromes.</title>
        <authorList>
            <person name="van Zyl L.J."/>
            <person name="Abrahams Y."/>
            <person name="Stander E.A."/>
            <person name="Kirby B.M."/>
            <person name="Clavaud C."/>
            <person name="Farcet C."/>
            <person name="Breton L."/>
            <person name="Trindade M.I."/>
        </authorList>
    </citation>
    <scope>NUCLEOTIDE SEQUENCE</scope>
</reference>
<gene>
    <name evidence="1" type="ORF">7AX3_79</name>
</gene>
<name>A0A2H4J9S8_9CAUD</name>
<accession>A0A2H4J9S8</accession>